<dbReference type="PROSITE" id="PS50011">
    <property type="entry name" value="PROTEIN_KINASE_DOM"/>
    <property type="match status" value="1"/>
</dbReference>
<keyword evidence="18" id="KW-0675">Receptor</keyword>
<keyword evidence="6" id="KW-0723">Serine/threonine-protein kinase</keyword>
<dbReference type="EMBL" id="JAUUTY010000003">
    <property type="protein sequence ID" value="KAK1665162.1"/>
    <property type="molecule type" value="Genomic_DNA"/>
</dbReference>
<evidence type="ECO:0000256" key="22">
    <source>
        <dbReference type="PROSITE-ProRule" id="PRU10141"/>
    </source>
</evidence>
<organism evidence="26 27">
    <name type="scientific">Lolium multiflorum</name>
    <name type="common">Italian ryegrass</name>
    <name type="synonym">Lolium perenne subsp. multiflorum</name>
    <dbReference type="NCBI Taxonomy" id="4521"/>
    <lineage>
        <taxon>Eukaryota</taxon>
        <taxon>Viridiplantae</taxon>
        <taxon>Streptophyta</taxon>
        <taxon>Embryophyta</taxon>
        <taxon>Tracheophyta</taxon>
        <taxon>Spermatophyta</taxon>
        <taxon>Magnoliopsida</taxon>
        <taxon>Liliopsida</taxon>
        <taxon>Poales</taxon>
        <taxon>Poaceae</taxon>
        <taxon>BOP clade</taxon>
        <taxon>Pooideae</taxon>
        <taxon>Poodae</taxon>
        <taxon>Poeae</taxon>
        <taxon>Poeae Chloroplast Group 2 (Poeae type)</taxon>
        <taxon>Loliodinae</taxon>
        <taxon>Loliinae</taxon>
        <taxon>Lolium</taxon>
    </lineage>
</organism>
<dbReference type="SUPFAM" id="SSF52058">
    <property type="entry name" value="L domain-like"/>
    <property type="match status" value="2"/>
</dbReference>
<evidence type="ECO:0000256" key="21">
    <source>
        <dbReference type="ARBA" id="ARBA00048679"/>
    </source>
</evidence>
<dbReference type="Gene3D" id="3.80.10.10">
    <property type="entry name" value="Ribonuclease Inhibitor"/>
    <property type="match status" value="3"/>
</dbReference>
<comment type="catalytic activity">
    <reaction evidence="21">
        <text>L-seryl-[protein] + ATP = O-phospho-L-seryl-[protein] + ADP + H(+)</text>
        <dbReference type="Rhea" id="RHEA:17989"/>
        <dbReference type="Rhea" id="RHEA-COMP:9863"/>
        <dbReference type="Rhea" id="RHEA-COMP:11604"/>
        <dbReference type="ChEBI" id="CHEBI:15378"/>
        <dbReference type="ChEBI" id="CHEBI:29999"/>
        <dbReference type="ChEBI" id="CHEBI:30616"/>
        <dbReference type="ChEBI" id="CHEBI:83421"/>
        <dbReference type="ChEBI" id="CHEBI:456216"/>
        <dbReference type="EC" id="2.7.11.1"/>
    </reaction>
</comment>
<dbReference type="GO" id="GO:0009414">
    <property type="term" value="P:response to water deprivation"/>
    <property type="evidence" value="ECO:0007669"/>
    <property type="project" value="UniProtKB-ARBA"/>
</dbReference>
<protein>
    <recommendedName>
        <fullName evidence="3">non-specific serine/threonine protein kinase</fullName>
        <ecNumber evidence="3">2.7.11.1</ecNumber>
    </recommendedName>
</protein>
<keyword evidence="8" id="KW-0433">Leucine-rich repeat</keyword>
<dbReference type="SMART" id="SM00220">
    <property type="entry name" value="S_TKc"/>
    <property type="match status" value="1"/>
</dbReference>
<evidence type="ECO:0000256" key="13">
    <source>
        <dbReference type="ARBA" id="ARBA00022741"/>
    </source>
</evidence>
<comment type="caution">
    <text evidence="26">The sequence shown here is derived from an EMBL/GenBank/DDBJ whole genome shotgun (WGS) entry which is preliminary data.</text>
</comment>
<keyword evidence="27" id="KW-1185">Reference proteome</keyword>
<evidence type="ECO:0000256" key="2">
    <source>
        <dbReference type="ARBA" id="ARBA00008684"/>
    </source>
</evidence>
<evidence type="ECO:0000313" key="27">
    <source>
        <dbReference type="Proteomes" id="UP001231189"/>
    </source>
</evidence>
<evidence type="ECO:0000256" key="5">
    <source>
        <dbReference type="ARBA" id="ARBA00022475"/>
    </source>
</evidence>
<dbReference type="GO" id="GO:0009945">
    <property type="term" value="P:radial axis specification"/>
    <property type="evidence" value="ECO:0007669"/>
    <property type="project" value="UniProtKB-ARBA"/>
</dbReference>
<feature type="binding site" evidence="22">
    <location>
        <position position="685"/>
    </location>
    <ligand>
        <name>ATP</name>
        <dbReference type="ChEBI" id="CHEBI:30616"/>
    </ligand>
</feature>
<evidence type="ECO:0000256" key="17">
    <source>
        <dbReference type="ARBA" id="ARBA00023136"/>
    </source>
</evidence>
<dbReference type="FunFam" id="3.30.200.20:FF:000260">
    <property type="entry name" value="LRR receptor-like serine/threonine-protein kinase RPK2"/>
    <property type="match status" value="1"/>
</dbReference>
<dbReference type="PROSITE" id="PS00108">
    <property type="entry name" value="PROTEIN_KINASE_ST"/>
    <property type="match status" value="1"/>
</dbReference>
<dbReference type="InterPro" id="IPR001611">
    <property type="entry name" value="Leu-rich_rpt"/>
</dbReference>
<dbReference type="GO" id="GO:0048508">
    <property type="term" value="P:embryonic meristem development"/>
    <property type="evidence" value="ECO:0007669"/>
    <property type="project" value="UniProtKB-ARBA"/>
</dbReference>
<dbReference type="Pfam" id="PF07714">
    <property type="entry name" value="PK_Tyr_Ser-Thr"/>
    <property type="match status" value="1"/>
</dbReference>
<name>A0AAD8SWM3_LOLMU</name>
<keyword evidence="11 24" id="KW-0732">Signal</keyword>
<dbReference type="GO" id="GO:0004674">
    <property type="term" value="F:protein serine/threonine kinase activity"/>
    <property type="evidence" value="ECO:0007669"/>
    <property type="project" value="UniProtKB-KW"/>
</dbReference>
<evidence type="ECO:0000256" key="6">
    <source>
        <dbReference type="ARBA" id="ARBA00022527"/>
    </source>
</evidence>
<dbReference type="InterPro" id="IPR008271">
    <property type="entry name" value="Ser/Thr_kinase_AS"/>
</dbReference>
<dbReference type="GO" id="GO:0005886">
    <property type="term" value="C:plasma membrane"/>
    <property type="evidence" value="ECO:0007669"/>
    <property type="project" value="UniProtKB-SubCell"/>
</dbReference>
<feature type="chain" id="PRO_5042096929" description="non-specific serine/threonine protein kinase" evidence="24">
    <location>
        <begin position="24"/>
        <end position="935"/>
    </location>
</feature>
<feature type="domain" description="Protein kinase" evidence="25">
    <location>
        <begin position="657"/>
        <end position="931"/>
    </location>
</feature>
<comment type="subcellular location">
    <subcellularLocation>
        <location evidence="1">Cell membrane</location>
        <topology evidence="1">Single-pass type I membrane protein</topology>
    </subcellularLocation>
</comment>
<evidence type="ECO:0000256" key="10">
    <source>
        <dbReference type="ARBA" id="ARBA00022692"/>
    </source>
</evidence>
<gene>
    <name evidence="26" type="ORF">QYE76_053321</name>
</gene>
<dbReference type="InterPro" id="IPR003591">
    <property type="entry name" value="Leu-rich_rpt_typical-subtyp"/>
</dbReference>
<evidence type="ECO:0000256" key="16">
    <source>
        <dbReference type="ARBA" id="ARBA00022989"/>
    </source>
</evidence>
<keyword evidence="9" id="KW-0808">Transferase</keyword>
<evidence type="ECO:0000256" key="23">
    <source>
        <dbReference type="SAM" id="Phobius"/>
    </source>
</evidence>
<dbReference type="FunFam" id="3.80.10.10:FF:000679">
    <property type="entry name" value="LRR receptor-like serine/threonine-protein kinase RPK2"/>
    <property type="match status" value="1"/>
</dbReference>
<evidence type="ECO:0000256" key="7">
    <source>
        <dbReference type="ARBA" id="ARBA00022553"/>
    </source>
</evidence>
<keyword evidence="13 22" id="KW-0547">Nucleotide-binding</keyword>
<dbReference type="Proteomes" id="UP001231189">
    <property type="component" value="Unassembled WGS sequence"/>
</dbReference>
<dbReference type="SMART" id="SM00369">
    <property type="entry name" value="LRR_TYP"/>
    <property type="match status" value="4"/>
</dbReference>
<evidence type="ECO:0000259" key="25">
    <source>
        <dbReference type="PROSITE" id="PS50011"/>
    </source>
</evidence>
<feature type="transmembrane region" description="Helical" evidence="23">
    <location>
        <begin position="594"/>
        <end position="619"/>
    </location>
</feature>
<evidence type="ECO:0000256" key="1">
    <source>
        <dbReference type="ARBA" id="ARBA00004251"/>
    </source>
</evidence>
<evidence type="ECO:0000256" key="24">
    <source>
        <dbReference type="SAM" id="SignalP"/>
    </source>
</evidence>
<keyword evidence="5" id="KW-1003">Cell membrane</keyword>
<dbReference type="InterPro" id="IPR017441">
    <property type="entry name" value="Protein_kinase_ATP_BS"/>
</dbReference>
<evidence type="ECO:0000256" key="11">
    <source>
        <dbReference type="ARBA" id="ARBA00022729"/>
    </source>
</evidence>
<evidence type="ECO:0000256" key="20">
    <source>
        <dbReference type="ARBA" id="ARBA00047899"/>
    </source>
</evidence>
<dbReference type="GO" id="GO:0009942">
    <property type="term" value="P:longitudinal axis specification"/>
    <property type="evidence" value="ECO:0007669"/>
    <property type="project" value="UniProtKB-ARBA"/>
</dbReference>
<dbReference type="GO" id="GO:0005524">
    <property type="term" value="F:ATP binding"/>
    <property type="evidence" value="ECO:0007669"/>
    <property type="project" value="UniProtKB-UniRule"/>
</dbReference>
<comment type="similarity">
    <text evidence="2">Belongs to the protein kinase superfamily. Ser/Thr protein kinase family.</text>
</comment>
<dbReference type="InterPro" id="IPR013210">
    <property type="entry name" value="LRR_N_plant-typ"/>
</dbReference>
<keyword evidence="7" id="KW-0597">Phosphoprotein</keyword>
<feature type="signal peptide" evidence="24">
    <location>
        <begin position="1"/>
        <end position="23"/>
    </location>
</feature>
<dbReference type="CDD" id="cd14066">
    <property type="entry name" value="STKc_IRAK"/>
    <property type="match status" value="1"/>
</dbReference>
<keyword evidence="10 23" id="KW-0812">Transmembrane</keyword>
<evidence type="ECO:0000256" key="15">
    <source>
        <dbReference type="ARBA" id="ARBA00022840"/>
    </source>
</evidence>
<dbReference type="AlphaFoldDB" id="A0AAD8SWM3"/>
<keyword evidence="17 23" id="KW-0472">Membrane</keyword>
<evidence type="ECO:0000256" key="18">
    <source>
        <dbReference type="ARBA" id="ARBA00023170"/>
    </source>
</evidence>
<sequence length="935" mass="100690">MATPYHLLLLLLLLLVPLASSSADREVLLALKEAVTNDPAAVLSAWSSSSSSDHCHWRGVTCHPSSSAVAAIDLPAASLSGALPALLPPRLLRLDLSLNNFSGPVPAAFLASPTLRALNLSSNRLSGPLTFPPSNSSPPCPALAHLRLAANFLVGQIPAALAQCRALRVLDLSRNVLEGALPRALGRLAALRVLDVSRNSLTDRIPQELAGCRDLAVLVLTDPASPGDQPEFNAFLGLLPPEVATIPTLQVLWAPRANLDGRLPSYRNSSCSLRAVNLGQNYIAGPVPPWLGECGDLTFLDLSSNSLEGSMPAQLNIGCMKYLNVSRNSLSGPFLSSMDSVCSSRLIDDDVLVYHYYQGLVGNALIGNPFGSMLGDITRAAVHDFSNNGFAGALPSIDLHLGENYSYGLLLNSNAFNGTLSGGFFGFCKGASGIAVNLSSNQLSGSLDMVSTCTALQAFEAAENKFSGSISHSIGDLHLLRSLILSGNNLTGEIAGRFANLAALEVLMLDHNRLSGSIPPSFSELAQLSVFDVSFNNLSGDIPYLRHSADCTFFVGNPLLSSCLGPNASVPLSPSNNRQKWTQRLGRHMTRSKILMVIVAAAATAIVSFILAIVLFFVYERRKRAKIVSFRRKAVVTFADAPPELNFDNLIRATSNFSIQNLIGTGGFGATYKAELAPGYLVAVKRLAMGRFQGLQQFDAEIATLGRIRHRNLVTLIGYHIGASDTFLIYNYLSGGNLESFIHEMGSKRVSWAEVYTIATDVAQALAFLHCACTPRIIHRDIKPSNILLDEDLNAYLSDFGLARLIEVTQTHATTDVAGTFGYVAPEYATTCRVSDKSDVYSFGVVLLELMSGKRSLDPSFSQFGDGFTIVTWGRMLMQEDRTSEFFSPGLWDTAPKYRLTEMLKIAASCTSESLAIRPSMRQVAARLKQLRNEQ</sequence>
<dbReference type="Pfam" id="PF13516">
    <property type="entry name" value="LRR_6"/>
    <property type="match status" value="1"/>
</dbReference>
<dbReference type="Gene3D" id="3.30.200.20">
    <property type="entry name" value="Phosphorylase Kinase, domain 1"/>
    <property type="match status" value="1"/>
</dbReference>
<dbReference type="InterPro" id="IPR050647">
    <property type="entry name" value="Plant_LRR-RLKs"/>
</dbReference>
<dbReference type="Pfam" id="PF13855">
    <property type="entry name" value="LRR_8"/>
    <property type="match status" value="2"/>
</dbReference>
<keyword evidence="14" id="KW-0418">Kinase</keyword>
<dbReference type="InterPro" id="IPR032675">
    <property type="entry name" value="LRR_dom_sf"/>
</dbReference>
<evidence type="ECO:0000256" key="4">
    <source>
        <dbReference type="ARBA" id="ARBA00022473"/>
    </source>
</evidence>
<dbReference type="PANTHER" id="PTHR48056:SF63">
    <property type="entry name" value="PROTEIN KINASE DOMAIN-CONTAINING PROTEIN"/>
    <property type="match status" value="1"/>
</dbReference>
<evidence type="ECO:0000256" key="3">
    <source>
        <dbReference type="ARBA" id="ARBA00012513"/>
    </source>
</evidence>
<dbReference type="Pfam" id="PF08263">
    <property type="entry name" value="LRRNT_2"/>
    <property type="match status" value="1"/>
</dbReference>
<evidence type="ECO:0000256" key="19">
    <source>
        <dbReference type="ARBA" id="ARBA00023180"/>
    </source>
</evidence>
<dbReference type="FunFam" id="1.10.510.10:FF:000192">
    <property type="entry name" value="LRR receptor-like serine/threonine-protein kinase RPK2"/>
    <property type="match status" value="1"/>
</dbReference>
<evidence type="ECO:0000313" key="26">
    <source>
        <dbReference type="EMBL" id="KAK1665162.1"/>
    </source>
</evidence>
<dbReference type="InterPro" id="IPR000719">
    <property type="entry name" value="Prot_kinase_dom"/>
</dbReference>
<dbReference type="PANTHER" id="PTHR48056">
    <property type="entry name" value="LRR RECEPTOR-LIKE SERINE/THREONINE-PROTEIN KINASE-RELATED"/>
    <property type="match status" value="1"/>
</dbReference>
<reference evidence="26" key="1">
    <citation type="submission" date="2023-07" db="EMBL/GenBank/DDBJ databases">
        <title>A chromosome-level genome assembly of Lolium multiflorum.</title>
        <authorList>
            <person name="Chen Y."/>
            <person name="Copetti D."/>
            <person name="Kolliker R."/>
            <person name="Studer B."/>
        </authorList>
    </citation>
    <scope>NUCLEOTIDE SEQUENCE</scope>
    <source>
        <strain evidence="26">02402/16</strain>
        <tissue evidence="26">Leaf</tissue>
    </source>
</reference>
<keyword evidence="12" id="KW-0677">Repeat</keyword>
<proteinExistence type="inferred from homology"/>
<keyword evidence="4" id="KW-0217">Developmental protein</keyword>
<dbReference type="EC" id="2.7.11.1" evidence="3"/>
<evidence type="ECO:0000256" key="9">
    <source>
        <dbReference type="ARBA" id="ARBA00022679"/>
    </source>
</evidence>
<dbReference type="GO" id="GO:0009409">
    <property type="term" value="P:response to cold"/>
    <property type="evidence" value="ECO:0007669"/>
    <property type="project" value="UniProtKB-ARBA"/>
</dbReference>
<dbReference type="SUPFAM" id="SSF56112">
    <property type="entry name" value="Protein kinase-like (PK-like)"/>
    <property type="match status" value="1"/>
</dbReference>
<evidence type="ECO:0000256" key="12">
    <source>
        <dbReference type="ARBA" id="ARBA00022737"/>
    </source>
</evidence>
<keyword evidence="16 23" id="KW-1133">Transmembrane helix</keyword>
<keyword evidence="19" id="KW-0325">Glycoprotein</keyword>
<dbReference type="PROSITE" id="PS00107">
    <property type="entry name" value="PROTEIN_KINASE_ATP"/>
    <property type="match status" value="1"/>
</dbReference>
<dbReference type="Gene3D" id="1.10.510.10">
    <property type="entry name" value="Transferase(Phosphotransferase) domain 1"/>
    <property type="match status" value="1"/>
</dbReference>
<dbReference type="InterPro" id="IPR001245">
    <property type="entry name" value="Ser-Thr/Tyr_kinase_cat_dom"/>
</dbReference>
<dbReference type="InterPro" id="IPR011009">
    <property type="entry name" value="Kinase-like_dom_sf"/>
</dbReference>
<comment type="catalytic activity">
    <reaction evidence="20">
        <text>L-threonyl-[protein] + ATP = O-phospho-L-threonyl-[protein] + ADP + H(+)</text>
        <dbReference type="Rhea" id="RHEA:46608"/>
        <dbReference type="Rhea" id="RHEA-COMP:11060"/>
        <dbReference type="Rhea" id="RHEA-COMP:11605"/>
        <dbReference type="ChEBI" id="CHEBI:15378"/>
        <dbReference type="ChEBI" id="CHEBI:30013"/>
        <dbReference type="ChEBI" id="CHEBI:30616"/>
        <dbReference type="ChEBI" id="CHEBI:61977"/>
        <dbReference type="ChEBI" id="CHEBI:456216"/>
        <dbReference type="EC" id="2.7.11.1"/>
    </reaction>
</comment>
<keyword evidence="15 22" id="KW-0067">ATP-binding</keyword>
<evidence type="ECO:0000256" key="8">
    <source>
        <dbReference type="ARBA" id="ARBA00022614"/>
    </source>
</evidence>
<evidence type="ECO:0000256" key="14">
    <source>
        <dbReference type="ARBA" id="ARBA00022777"/>
    </source>
</evidence>
<accession>A0AAD8SWM3</accession>